<accession>A0A9D4TGD3</accession>
<reference evidence="2" key="1">
    <citation type="journal article" date="2019" name="Plant J.">
        <title>Chlorella vulgaris genome assembly and annotation reveals the molecular basis for metabolic acclimation to high light conditions.</title>
        <authorList>
            <person name="Cecchin M."/>
            <person name="Marcolungo L."/>
            <person name="Rossato M."/>
            <person name="Girolomoni L."/>
            <person name="Cosentino E."/>
            <person name="Cuine S."/>
            <person name="Li-Beisson Y."/>
            <person name="Delledonne M."/>
            <person name="Ballottari M."/>
        </authorList>
    </citation>
    <scope>NUCLEOTIDE SEQUENCE</scope>
    <source>
        <strain evidence="2">211/11P</strain>
    </source>
</reference>
<reference evidence="2" key="2">
    <citation type="submission" date="2020-11" db="EMBL/GenBank/DDBJ databases">
        <authorList>
            <person name="Cecchin M."/>
            <person name="Marcolungo L."/>
            <person name="Rossato M."/>
            <person name="Girolomoni L."/>
            <person name="Cosentino E."/>
            <person name="Cuine S."/>
            <person name="Li-Beisson Y."/>
            <person name="Delledonne M."/>
            <person name="Ballottari M."/>
        </authorList>
    </citation>
    <scope>NUCLEOTIDE SEQUENCE</scope>
    <source>
        <strain evidence="2">211/11P</strain>
        <tissue evidence="2">Whole cell</tissue>
    </source>
</reference>
<proteinExistence type="predicted"/>
<keyword evidence="3" id="KW-1185">Reference proteome</keyword>
<evidence type="ECO:0000313" key="2">
    <source>
        <dbReference type="EMBL" id="KAI3424877.1"/>
    </source>
</evidence>
<evidence type="ECO:0000256" key="1">
    <source>
        <dbReference type="SAM" id="SignalP"/>
    </source>
</evidence>
<evidence type="ECO:0000313" key="3">
    <source>
        <dbReference type="Proteomes" id="UP001055712"/>
    </source>
</evidence>
<comment type="caution">
    <text evidence="2">The sequence shown here is derived from an EMBL/GenBank/DDBJ whole genome shotgun (WGS) entry which is preliminary data.</text>
</comment>
<feature type="chain" id="PRO_5038406084" evidence="1">
    <location>
        <begin position="23"/>
        <end position="229"/>
    </location>
</feature>
<feature type="signal peptide" evidence="1">
    <location>
        <begin position="1"/>
        <end position="22"/>
    </location>
</feature>
<name>A0A9D4TGD3_CHLVU</name>
<gene>
    <name evidence="2" type="ORF">D9Q98_008261</name>
</gene>
<protein>
    <submittedName>
        <fullName evidence="2">Uncharacterized protein</fullName>
    </submittedName>
</protein>
<dbReference type="Proteomes" id="UP001055712">
    <property type="component" value="Unassembled WGS sequence"/>
</dbReference>
<dbReference type="EMBL" id="SIDB01000012">
    <property type="protein sequence ID" value="KAI3424877.1"/>
    <property type="molecule type" value="Genomic_DNA"/>
</dbReference>
<dbReference type="AlphaFoldDB" id="A0A9D4TGD3"/>
<keyword evidence="1" id="KW-0732">Signal</keyword>
<organism evidence="2 3">
    <name type="scientific">Chlorella vulgaris</name>
    <name type="common">Green alga</name>
    <dbReference type="NCBI Taxonomy" id="3077"/>
    <lineage>
        <taxon>Eukaryota</taxon>
        <taxon>Viridiplantae</taxon>
        <taxon>Chlorophyta</taxon>
        <taxon>core chlorophytes</taxon>
        <taxon>Trebouxiophyceae</taxon>
        <taxon>Chlorellales</taxon>
        <taxon>Chlorellaceae</taxon>
        <taxon>Chlorella clade</taxon>
        <taxon>Chlorella</taxon>
    </lineage>
</organism>
<sequence>MSARRLAALSLLLGCCAALASTTEPGAANAAQASTATVLPRRRLASFCNTSAAALEQMVDSAKPQPCTEEQEQDSLNNLATELPDIGDVSQTIIDRSECNATDADGYTQAVDLFDFELIETVDSVANDYVNAQGPESYWQSECNGDLTYDPYNACRQPQAAAAAGAPAADKAEEDPPGVHFKIWMKLSCAGSDNDTIALEAHAFLSRVASNDSVTVYDVQEIPLPGPGQ</sequence>